<protein>
    <submittedName>
        <fullName evidence="1">Uncharacterized protein</fullName>
    </submittedName>
</protein>
<organism evidence="1 2">
    <name type="scientific">Prunus armeniaca</name>
    <name type="common">Apricot</name>
    <name type="synonym">Armeniaca vulgaris</name>
    <dbReference type="NCBI Taxonomy" id="36596"/>
    <lineage>
        <taxon>Eukaryota</taxon>
        <taxon>Viridiplantae</taxon>
        <taxon>Streptophyta</taxon>
        <taxon>Embryophyta</taxon>
        <taxon>Tracheophyta</taxon>
        <taxon>Spermatophyta</taxon>
        <taxon>Magnoliopsida</taxon>
        <taxon>eudicotyledons</taxon>
        <taxon>Gunneridae</taxon>
        <taxon>Pentapetalae</taxon>
        <taxon>rosids</taxon>
        <taxon>fabids</taxon>
        <taxon>Rosales</taxon>
        <taxon>Rosaceae</taxon>
        <taxon>Amygdaloideae</taxon>
        <taxon>Amygdaleae</taxon>
        <taxon>Prunus</taxon>
    </lineage>
</organism>
<evidence type="ECO:0000313" key="1">
    <source>
        <dbReference type="EMBL" id="CAB4286583.1"/>
    </source>
</evidence>
<gene>
    <name evidence="1" type="ORF">CURHAP_LOCUS44068</name>
</gene>
<dbReference type="AlphaFoldDB" id="A0A6J5VEK2"/>
<dbReference type="Proteomes" id="UP000507222">
    <property type="component" value="Unassembled WGS sequence"/>
</dbReference>
<reference evidence="1 2" key="1">
    <citation type="submission" date="2020-05" db="EMBL/GenBank/DDBJ databases">
        <authorList>
            <person name="Campoy J."/>
            <person name="Schneeberger K."/>
            <person name="Spophaly S."/>
        </authorList>
    </citation>
    <scope>NUCLEOTIDE SEQUENCE [LARGE SCALE GENOMIC DNA]</scope>
    <source>
        <strain evidence="1">PruArmRojPasFocal</strain>
    </source>
</reference>
<evidence type="ECO:0000313" key="2">
    <source>
        <dbReference type="Proteomes" id="UP000507222"/>
    </source>
</evidence>
<sequence>MSPSTMRDSNFQATESNRAAHGWHVKMKNCDDALATFRLYKWRAEQEKKGTPSLRAKRARIERENQELFWLSFISMSS</sequence>
<proteinExistence type="predicted"/>
<name>A0A6J5VEK2_PRUAR</name>
<dbReference type="EMBL" id="CAEKDK010000007">
    <property type="protein sequence ID" value="CAB4286583.1"/>
    <property type="molecule type" value="Genomic_DNA"/>
</dbReference>
<accession>A0A6J5VEK2</accession>